<evidence type="ECO:0000256" key="3">
    <source>
        <dbReference type="ARBA" id="ARBA00022801"/>
    </source>
</evidence>
<feature type="region of interest" description="Disordered" evidence="5">
    <location>
        <begin position="169"/>
        <end position="248"/>
    </location>
</feature>
<evidence type="ECO:0000313" key="8">
    <source>
        <dbReference type="WBParaSite" id="PSAMB.scaffold92size81367.g1789.t1"/>
    </source>
</evidence>
<dbReference type="Pfam" id="PF02902">
    <property type="entry name" value="Peptidase_C48"/>
    <property type="match status" value="1"/>
</dbReference>
<feature type="region of interest" description="Disordered" evidence="5">
    <location>
        <begin position="1"/>
        <end position="96"/>
    </location>
</feature>
<dbReference type="GO" id="GO:0080090">
    <property type="term" value="P:regulation of primary metabolic process"/>
    <property type="evidence" value="ECO:0007669"/>
    <property type="project" value="UniProtKB-ARBA"/>
</dbReference>
<protein>
    <submittedName>
        <fullName evidence="8">Ubiquitin-like protease family profile domain-containing protein</fullName>
    </submittedName>
</protein>
<dbReference type="InterPro" id="IPR038765">
    <property type="entry name" value="Papain-like_cys_pep_sf"/>
</dbReference>
<evidence type="ECO:0000256" key="2">
    <source>
        <dbReference type="ARBA" id="ARBA00022670"/>
    </source>
</evidence>
<dbReference type="PANTHER" id="PTHR12606:SF141">
    <property type="entry name" value="GH15225P-RELATED"/>
    <property type="match status" value="1"/>
</dbReference>
<organism evidence="7 8">
    <name type="scientific">Plectus sambesii</name>
    <dbReference type="NCBI Taxonomy" id="2011161"/>
    <lineage>
        <taxon>Eukaryota</taxon>
        <taxon>Metazoa</taxon>
        <taxon>Ecdysozoa</taxon>
        <taxon>Nematoda</taxon>
        <taxon>Chromadorea</taxon>
        <taxon>Plectida</taxon>
        <taxon>Plectina</taxon>
        <taxon>Plectoidea</taxon>
        <taxon>Plectidae</taxon>
        <taxon>Plectus</taxon>
    </lineage>
</organism>
<keyword evidence="3" id="KW-0378">Hydrolase</keyword>
<comment type="similarity">
    <text evidence="1">Belongs to the peptidase C48 family.</text>
</comment>
<keyword evidence="4" id="KW-0788">Thiol protease</keyword>
<dbReference type="AlphaFoldDB" id="A0A914XP72"/>
<accession>A0A914XP72</accession>
<dbReference type="FunFam" id="3.40.395.10:FF:000001">
    <property type="entry name" value="Sentrin-specific protease 1"/>
    <property type="match status" value="1"/>
</dbReference>
<sequence length="756" mass="85339">MRFAPLSWFPSNSAEQSSNGHSSEASQSSPHAHSRSSPFRKLNNGNAGRHFNGDNEPSQGSRSDRKRFAVAVAATESASGESQSMDDVDAFELPDGKPAQFAKRPRYFLPTAEEQRPARLGFSSKIGQFLSHFLPASSLDTIKNWVKSGSEPPNKQLLYSPLGSANMSTPSNGLNANGWRSRPGRSIPVIDLTQDENDVTSWSSPTKSRQDESHTRGSHSTSVTADPDDQFFSTPIAGCSQRSPVQGVENGDCKIVKDEASTSASGINSTIRLERHWDRHENSFLKSQAKPVLLRDSSIRRPGVARSTPRSALSFDRSDLSSRLGTVKTLNDSRQYRNRSLQQVINLEERERYRELLESLGAGNVSFTPKNRRTLQAVSPEAPTGDRLKAQLMSSRNLLDQITADISSSRASDDSSIIVLDDEVTTQSNASVGEQSSSSTAGRVNRRRWSQEKVDELNRKLELDPSAVSKDIRDEFLPSTARRRQQALELRAELQLRHDARKQREKSYDDELRLRLRLEGLVLPEPEEEIDEFPELTDEANALVHRAWSRGDPNELFVEEFSQQIRRRDLLTLSGLEWLNDEVINFYMNMIMARSDANQKMPKVYAFVTFFYPKVAQGGHSSVKRWTRKVDIFSYDLLLVPVHLGAHWCLATIDFRKKRIEYYDSMGGTNNKCLAALSDYLCAESLDKKKKPFDMSGWDKICLEDIPQQLNGSDCGMFTCKFAEYASRCAKITFDQEHMPYFRRRMVYEICTKKLM</sequence>
<evidence type="ECO:0000313" key="7">
    <source>
        <dbReference type="Proteomes" id="UP000887566"/>
    </source>
</evidence>
<keyword evidence="2" id="KW-0645">Protease</keyword>
<keyword evidence="7" id="KW-1185">Reference proteome</keyword>
<feature type="region of interest" description="Disordered" evidence="5">
    <location>
        <begin position="427"/>
        <end position="449"/>
    </location>
</feature>
<dbReference type="PANTHER" id="PTHR12606">
    <property type="entry name" value="SENTRIN/SUMO-SPECIFIC PROTEASE"/>
    <property type="match status" value="1"/>
</dbReference>
<evidence type="ECO:0000256" key="5">
    <source>
        <dbReference type="SAM" id="MobiDB-lite"/>
    </source>
</evidence>
<dbReference type="Proteomes" id="UP000887566">
    <property type="component" value="Unplaced"/>
</dbReference>
<dbReference type="GO" id="GO:0016929">
    <property type="term" value="F:deSUMOylase activity"/>
    <property type="evidence" value="ECO:0007669"/>
    <property type="project" value="TreeGrafter"/>
</dbReference>
<feature type="domain" description="Ubiquitin-like protease family profile" evidence="6">
    <location>
        <begin position="563"/>
        <end position="726"/>
    </location>
</feature>
<evidence type="ECO:0000256" key="1">
    <source>
        <dbReference type="ARBA" id="ARBA00005234"/>
    </source>
</evidence>
<name>A0A914XP72_9BILA</name>
<feature type="compositionally biased region" description="Polar residues" evidence="5">
    <location>
        <begin position="9"/>
        <end position="24"/>
    </location>
</feature>
<dbReference type="GO" id="GO:0016926">
    <property type="term" value="P:protein desumoylation"/>
    <property type="evidence" value="ECO:0007669"/>
    <property type="project" value="TreeGrafter"/>
</dbReference>
<evidence type="ECO:0000259" key="6">
    <source>
        <dbReference type="PROSITE" id="PS50600"/>
    </source>
</evidence>
<dbReference type="InterPro" id="IPR003653">
    <property type="entry name" value="Peptidase_C48_C"/>
</dbReference>
<evidence type="ECO:0000256" key="4">
    <source>
        <dbReference type="ARBA" id="ARBA00022807"/>
    </source>
</evidence>
<dbReference type="GO" id="GO:0060255">
    <property type="term" value="P:regulation of macromolecule metabolic process"/>
    <property type="evidence" value="ECO:0007669"/>
    <property type="project" value="UniProtKB-ARBA"/>
</dbReference>
<dbReference type="PROSITE" id="PS50600">
    <property type="entry name" value="ULP_PROTEASE"/>
    <property type="match status" value="1"/>
</dbReference>
<feature type="compositionally biased region" description="Low complexity" evidence="5">
    <location>
        <begin position="25"/>
        <end position="37"/>
    </location>
</feature>
<feature type="compositionally biased region" description="Polar residues" evidence="5">
    <location>
        <begin position="427"/>
        <end position="442"/>
    </location>
</feature>
<dbReference type="SUPFAM" id="SSF54001">
    <property type="entry name" value="Cysteine proteinases"/>
    <property type="match status" value="1"/>
</dbReference>
<reference evidence="8" key="1">
    <citation type="submission" date="2022-11" db="UniProtKB">
        <authorList>
            <consortium name="WormBaseParasite"/>
        </authorList>
    </citation>
    <scope>IDENTIFICATION</scope>
</reference>
<dbReference type="Gene3D" id="3.40.395.10">
    <property type="entry name" value="Adenoviral Proteinase, Chain A"/>
    <property type="match status" value="1"/>
</dbReference>
<proteinExistence type="inferred from homology"/>
<dbReference type="GO" id="GO:0005634">
    <property type="term" value="C:nucleus"/>
    <property type="evidence" value="ECO:0007669"/>
    <property type="project" value="TreeGrafter"/>
</dbReference>
<dbReference type="WBParaSite" id="PSAMB.scaffold92size81367.g1789.t1">
    <property type="protein sequence ID" value="PSAMB.scaffold92size81367.g1789.t1"/>
    <property type="gene ID" value="PSAMB.scaffold92size81367.g1789"/>
</dbReference>
<dbReference type="GO" id="GO:0006508">
    <property type="term" value="P:proteolysis"/>
    <property type="evidence" value="ECO:0007669"/>
    <property type="project" value="UniProtKB-KW"/>
</dbReference>